<keyword evidence="2" id="KW-1185">Reference proteome</keyword>
<sequence>MRLAGRDLPTSISSQLRQIEDILEPLPKYMSEHGASTEQQVLLEAIIGDYIATPLKKYLAASEQDRLEGSSATALFSEQLVLLFSTAQDLNLQIRSGAITELATYARFLNDKFEPSMLSGGSL</sequence>
<proteinExistence type="predicted"/>
<reference evidence="1 2" key="1">
    <citation type="submission" date="2021-03" db="EMBL/GenBank/DDBJ databases">
        <title>Sequencing the genomes of 1000 actinobacteria strains.</title>
        <authorList>
            <person name="Klenk H.-P."/>
        </authorList>
    </citation>
    <scope>NUCLEOTIDE SEQUENCE [LARGE SCALE GENOMIC DNA]</scope>
    <source>
        <strain evidence="1 2">DSM 15797</strain>
    </source>
</reference>
<protein>
    <submittedName>
        <fullName evidence="1">Uncharacterized protein</fullName>
    </submittedName>
</protein>
<comment type="caution">
    <text evidence="1">The sequence shown here is derived from an EMBL/GenBank/DDBJ whole genome shotgun (WGS) entry which is preliminary data.</text>
</comment>
<gene>
    <name evidence="1" type="ORF">JOF47_003718</name>
</gene>
<dbReference type="RefSeq" id="WP_210001078.1">
    <property type="nucleotide sequence ID" value="NZ_BAAAJY010000017.1"/>
</dbReference>
<name>A0ABS4XIA9_9MICC</name>
<evidence type="ECO:0000313" key="1">
    <source>
        <dbReference type="EMBL" id="MBP2388207.1"/>
    </source>
</evidence>
<dbReference type="EMBL" id="JAGIOF010000001">
    <property type="protein sequence ID" value="MBP2388207.1"/>
    <property type="molecule type" value="Genomic_DNA"/>
</dbReference>
<accession>A0ABS4XIA9</accession>
<evidence type="ECO:0000313" key="2">
    <source>
        <dbReference type="Proteomes" id="UP001296993"/>
    </source>
</evidence>
<organism evidence="1 2">
    <name type="scientific">Paeniglutamicibacter kerguelensis</name>
    <dbReference type="NCBI Taxonomy" id="254788"/>
    <lineage>
        <taxon>Bacteria</taxon>
        <taxon>Bacillati</taxon>
        <taxon>Actinomycetota</taxon>
        <taxon>Actinomycetes</taxon>
        <taxon>Micrococcales</taxon>
        <taxon>Micrococcaceae</taxon>
        <taxon>Paeniglutamicibacter</taxon>
    </lineage>
</organism>
<dbReference type="Proteomes" id="UP001296993">
    <property type="component" value="Unassembled WGS sequence"/>
</dbReference>